<protein>
    <submittedName>
        <fullName evidence="4">Uncharacterized protein (DUF305 family)</fullName>
    </submittedName>
</protein>
<sequence length="820" mass="87480">MRSKGLQIRKLLGCSVAASVLLTAAAAAAQEAPIVQPGAPGQASRTLEGREASRIADNRYSDDDVKFMRGMILHHAQAVAMADLVADRTNTQAVRDVAGRIDASQADEIEFMQTWLRERGEAAPEPGHGHVMTGMDHSAHGAHDMPDHAGMPGMATPEQMAALAAAQGPTFDRLFLERMIAHHEGAVQMVADLLARPGSAYDPVLYRFVNDVTNEQQAEIKRMAALLREGSPDPRTNLRAGFRDAGQAASNMELIASLPKPPGFFDPTNPEGLPPRAPAADAGSGGEARPGAGDQSSRRSPFLSFSNTDMAFSGDLLAAGNYHGVNLYRLGADPEPQLISSIVCPGGQGDVSIVGDLMLMSVESTNGRVDCGREGVGPGPSPDRFRGLRIFDISDVTRPVQVGQVQTCRGSHTHSVVSADAERLIVYNSGTAGVRDERELPGCVAGLPGDPRTALFRIDVIEIPLADPSRARIIDSPTVFADETTGEIAGLWRGGDHGTGTQTTSRTDQCHDITLFPSKNLAGGACSGNGILFDISDPRALRRIDAVTDTGFAYWHSATFNNDGTKVLFTDEWGGGGRPRCRVQDPRTWGANAIYDIVDGKLVFRSYYKLPAAQTDLENCVAHNGSLIPVPGRDLFVQAWYQGGLSISDFTDSSNVQEIAYFDRGPVNADRASQGGYWSVYWYNGRIYGTEIARGLDVFNLLPSEHLTENEIAAAKMAVQGETVNPQQQFPVTWPAHPVVARAYLDQLARDNALPAEMMGRIVAALDAAAPLVDSGGRDAAVARSLNALAGQVRISGADQTAKRMAGLKDTLSGIAARVG</sequence>
<dbReference type="InterPro" id="IPR005183">
    <property type="entry name" value="DUF305_CopM-like"/>
</dbReference>
<dbReference type="InterPro" id="IPR012347">
    <property type="entry name" value="Ferritin-like"/>
</dbReference>
<proteinExistence type="predicted"/>
<dbReference type="PANTHER" id="PTHR36933">
    <property type="entry name" value="SLL0788 PROTEIN"/>
    <property type="match status" value="1"/>
</dbReference>
<dbReference type="Gene3D" id="1.20.1260.10">
    <property type="match status" value="1"/>
</dbReference>
<feature type="region of interest" description="Disordered" evidence="1">
    <location>
        <begin position="259"/>
        <end position="301"/>
    </location>
</feature>
<dbReference type="PANTHER" id="PTHR36933:SF1">
    <property type="entry name" value="SLL0788 PROTEIN"/>
    <property type="match status" value="1"/>
</dbReference>
<evidence type="ECO:0000256" key="1">
    <source>
        <dbReference type="SAM" id="MobiDB-lite"/>
    </source>
</evidence>
<keyword evidence="2" id="KW-0732">Signal</keyword>
<dbReference type="EMBL" id="JACHFZ010000001">
    <property type="protein sequence ID" value="MBB5290874.1"/>
    <property type="molecule type" value="Genomic_DNA"/>
</dbReference>
<reference evidence="4 5" key="1">
    <citation type="submission" date="2020-08" db="EMBL/GenBank/DDBJ databases">
        <title>Genomic Encyclopedia of Type Strains, Phase IV (KMG-IV): sequencing the most valuable type-strain genomes for metagenomic binning, comparative biology and taxonomic classification.</title>
        <authorList>
            <person name="Goeker M."/>
        </authorList>
    </citation>
    <scope>NUCLEOTIDE SEQUENCE [LARGE SCALE GENOMIC DNA]</scope>
    <source>
        <strain evidence="4 5">DSM 25335</strain>
    </source>
</reference>
<comment type="caution">
    <text evidence="4">The sequence shown here is derived from an EMBL/GenBank/DDBJ whole genome shotgun (WGS) entry which is preliminary data.</text>
</comment>
<dbReference type="AlphaFoldDB" id="A0A7W8HWB1"/>
<evidence type="ECO:0000256" key="2">
    <source>
        <dbReference type="SAM" id="SignalP"/>
    </source>
</evidence>
<feature type="signal peptide" evidence="2">
    <location>
        <begin position="1"/>
        <end position="29"/>
    </location>
</feature>
<dbReference type="RefSeq" id="WP_221247689.1">
    <property type="nucleotide sequence ID" value="NZ_BAAAFF010000004.1"/>
</dbReference>
<evidence type="ECO:0000259" key="3">
    <source>
        <dbReference type="Pfam" id="PF03713"/>
    </source>
</evidence>
<feature type="chain" id="PRO_5030551050" evidence="2">
    <location>
        <begin position="30"/>
        <end position="820"/>
    </location>
</feature>
<dbReference type="Proteomes" id="UP000566663">
    <property type="component" value="Unassembled WGS sequence"/>
</dbReference>
<feature type="domain" description="DUF305" evidence="3">
    <location>
        <begin position="64"/>
        <end position="227"/>
    </location>
</feature>
<organism evidence="4 5">
    <name type="scientific">Brevundimonas basaltis</name>
    <dbReference type="NCBI Taxonomy" id="472166"/>
    <lineage>
        <taxon>Bacteria</taxon>
        <taxon>Pseudomonadati</taxon>
        <taxon>Pseudomonadota</taxon>
        <taxon>Alphaproteobacteria</taxon>
        <taxon>Caulobacterales</taxon>
        <taxon>Caulobacteraceae</taxon>
        <taxon>Brevundimonas</taxon>
    </lineage>
</organism>
<accession>A0A7W8HWB1</accession>
<dbReference type="Pfam" id="PF03713">
    <property type="entry name" value="DUF305"/>
    <property type="match status" value="1"/>
</dbReference>
<gene>
    <name evidence="4" type="ORF">HNQ67_000370</name>
</gene>
<evidence type="ECO:0000313" key="4">
    <source>
        <dbReference type="EMBL" id="MBB5290874.1"/>
    </source>
</evidence>
<keyword evidence="5" id="KW-1185">Reference proteome</keyword>
<evidence type="ECO:0000313" key="5">
    <source>
        <dbReference type="Proteomes" id="UP000566663"/>
    </source>
</evidence>
<dbReference type="SUPFAM" id="SSF63829">
    <property type="entry name" value="Calcium-dependent phosphotriesterase"/>
    <property type="match status" value="1"/>
</dbReference>
<name>A0A7W8HWB1_9CAUL</name>